<evidence type="ECO:0000313" key="3">
    <source>
        <dbReference type="Proteomes" id="UP001430455"/>
    </source>
</evidence>
<evidence type="ECO:0008006" key="4">
    <source>
        <dbReference type="Google" id="ProtNLM"/>
    </source>
</evidence>
<keyword evidence="3" id="KW-1185">Reference proteome</keyword>
<dbReference type="Proteomes" id="UP001430455">
    <property type="component" value="Unassembled WGS sequence"/>
</dbReference>
<organism evidence="2 3">
    <name type="scientific">Haloarcula nitratireducens</name>
    <dbReference type="NCBI Taxonomy" id="2487749"/>
    <lineage>
        <taxon>Archaea</taxon>
        <taxon>Methanobacteriati</taxon>
        <taxon>Methanobacteriota</taxon>
        <taxon>Stenosarchaea group</taxon>
        <taxon>Halobacteria</taxon>
        <taxon>Halobacteriales</taxon>
        <taxon>Haloarculaceae</taxon>
        <taxon>Haloarcula</taxon>
    </lineage>
</organism>
<proteinExistence type="predicted"/>
<evidence type="ECO:0000313" key="2">
    <source>
        <dbReference type="EMBL" id="MBX0295535.1"/>
    </source>
</evidence>
<feature type="region of interest" description="Disordered" evidence="1">
    <location>
        <begin position="46"/>
        <end position="158"/>
    </location>
</feature>
<dbReference type="RefSeq" id="WP_220580164.1">
    <property type="nucleotide sequence ID" value="NZ_RKLT01000003.1"/>
</dbReference>
<accession>A0AAW4PDM4</accession>
<feature type="compositionally biased region" description="Acidic residues" evidence="1">
    <location>
        <begin position="127"/>
        <end position="138"/>
    </location>
</feature>
<dbReference type="EMBL" id="RKLT01000003">
    <property type="protein sequence ID" value="MBX0295535.1"/>
    <property type="molecule type" value="Genomic_DNA"/>
</dbReference>
<feature type="compositionally biased region" description="Basic and acidic residues" evidence="1">
    <location>
        <begin position="76"/>
        <end position="89"/>
    </location>
</feature>
<comment type="caution">
    <text evidence="2">The sequence shown here is derived from an EMBL/GenBank/DDBJ whole genome shotgun (WGS) entry which is preliminary data.</text>
</comment>
<protein>
    <recommendedName>
        <fullName evidence="4">C2H2-type domain-containing protein</fullName>
    </recommendedName>
</protein>
<evidence type="ECO:0000256" key="1">
    <source>
        <dbReference type="SAM" id="MobiDB-lite"/>
    </source>
</evidence>
<feature type="compositionally biased region" description="Basic and acidic residues" evidence="1">
    <location>
        <begin position="100"/>
        <end position="126"/>
    </location>
</feature>
<name>A0AAW4PDM4_9EURY</name>
<reference evidence="2 3" key="1">
    <citation type="submission" date="2021-06" db="EMBL/GenBank/DDBJ databases">
        <title>Halomicroarcula sp. a new haloarchaeum isolated from saline soil.</title>
        <authorList>
            <person name="Duran-Viseras A."/>
            <person name="Sanchez-Porro C."/>
            <person name="Ventosa A."/>
        </authorList>
    </citation>
    <scope>NUCLEOTIDE SEQUENCE [LARGE SCALE GENOMIC DNA]</scope>
    <source>
        <strain evidence="2 3">F27</strain>
    </source>
</reference>
<sequence length="158" mass="16968">MGYACPVCDDPQADARHLANHLAFTAMTSGDDHEAWLDDHVENWGQLGESELAEEVTAHAEETEFPQVFEESGVDSGHEHEHDHGHEGVPGDGDLPPGTDSHRGQRSMSDEDREVLAEARDLTREMLDDESGDEEGGDEGSGTDGQSADGDAAGDETE</sequence>
<dbReference type="Pfam" id="PF19126">
    <property type="entry name" value="DUF5810"/>
    <property type="match status" value="1"/>
</dbReference>
<dbReference type="AlphaFoldDB" id="A0AAW4PDM4"/>
<dbReference type="InterPro" id="IPR043833">
    <property type="entry name" value="DUF5810"/>
</dbReference>
<gene>
    <name evidence="2" type="ORF">EGH23_11665</name>
</gene>